<keyword evidence="3" id="KW-1185">Reference proteome</keyword>
<dbReference type="Gene3D" id="1.10.10.1320">
    <property type="entry name" value="Anti-sigma factor, zinc-finger domain"/>
    <property type="match status" value="1"/>
</dbReference>
<proteinExistence type="predicted"/>
<dbReference type="InterPro" id="IPR027383">
    <property type="entry name" value="Znf_put"/>
</dbReference>
<comment type="caution">
    <text evidence="2">The sequence shown here is derived from an EMBL/GenBank/DDBJ whole genome shotgun (WGS) entry which is preliminary data.</text>
</comment>
<feature type="domain" description="Putative zinc-finger" evidence="1">
    <location>
        <begin position="32"/>
        <end position="66"/>
    </location>
</feature>
<reference evidence="2 3" key="1">
    <citation type="submission" date="2019-06" db="EMBL/GenBank/DDBJ databases">
        <title>Genome of Methylobacterium sp. 17Sr1-39.</title>
        <authorList>
            <person name="Seo T."/>
        </authorList>
    </citation>
    <scope>NUCLEOTIDE SEQUENCE [LARGE SCALE GENOMIC DNA]</scope>
    <source>
        <strain evidence="2 3">17Sr1-39</strain>
    </source>
</reference>
<dbReference type="InterPro" id="IPR041916">
    <property type="entry name" value="Anti_sigma_zinc_sf"/>
</dbReference>
<accession>A0A5C4L555</accession>
<dbReference type="AlphaFoldDB" id="A0A5C4L555"/>
<gene>
    <name evidence="2" type="ORF">FF100_35120</name>
</gene>
<organism evidence="2 3">
    <name type="scientific">Methylobacterium terricola</name>
    <dbReference type="NCBI Taxonomy" id="2583531"/>
    <lineage>
        <taxon>Bacteria</taxon>
        <taxon>Pseudomonadati</taxon>
        <taxon>Pseudomonadota</taxon>
        <taxon>Alphaproteobacteria</taxon>
        <taxon>Hyphomicrobiales</taxon>
        <taxon>Methylobacteriaceae</taxon>
        <taxon>Methylobacterium</taxon>
    </lineage>
</organism>
<evidence type="ECO:0000259" key="1">
    <source>
        <dbReference type="Pfam" id="PF13490"/>
    </source>
</evidence>
<sequence length="272" mass="29895">MSRSARSCLDCGEPGRCCWAQPPGARMSTDPCRGMHLLIQADIDGELGPAEVATVVAHLETCPACADLQAQLLALSARIREATPHHAAPAPLRHAVRARIRRASPRLSLWGRHWRRGAGTTGIALAACLSLFVLLPRVDTMPDWVVAAHIRGLQSSHLIEVASSDQHTVKPWFSGRLPFSPPVKNLTSQGFMLVGGRLDYFPGNPSAVIVYKRRAHLIDLFILPTNEEEKKQNASGTQQGYNYLSWQSGGMTFWAISDLNSQELSEFSSYFQ</sequence>
<dbReference type="OrthoDB" id="7549755at2"/>
<dbReference type="Pfam" id="PF13490">
    <property type="entry name" value="zf-HC2"/>
    <property type="match status" value="1"/>
</dbReference>
<dbReference type="EMBL" id="VDDA01000054">
    <property type="protein sequence ID" value="TNC05953.1"/>
    <property type="molecule type" value="Genomic_DNA"/>
</dbReference>
<protein>
    <submittedName>
        <fullName evidence="2">Anti-sigma factor</fullName>
    </submittedName>
</protein>
<dbReference type="Proteomes" id="UP000305267">
    <property type="component" value="Unassembled WGS sequence"/>
</dbReference>
<evidence type="ECO:0000313" key="3">
    <source>
        <dbReference type="Proteomes" id="UP000305267"/>
    </source>
</evidence>
<evidence type="ECO:0000313" key="2">
    <source>
        <dbReference type="EMBL" id="TNC05953.1"/>
    </source>
</evidence>
<name>A0A5C4L555_9HYPH</name>